<dbReference type="Gene3D" id="3.30.565.10">
    <property type="entry name" value="Histidine kinase-like ATPase, C-terminal domain"/>
    <property type="match status" value="1"/>
</dbReference>
<organism evidence="7">
    <name type="scientific">marine sediment metagenome</name>
    <dbReference type="NCBI Taxonomy" id="412755"/>
    <lineage>
        <taxon>unclassified sequences</taxon>
        <taxon>metagenomes</taxon>
        <taxon>ecological metagenomes</taxon>
    </lineage>
</organism>
<dbReference type="InterPro" id="IPR003594">
    <property type="entry name" value="HATPase_dom"/>
</dbReference>
<dbReference type="InterPro" id="IPR005467">
    <property type="entry name" value="His_kinase_dom"/>
</dbReference>
<dbReference type="PROSITE" id="PS50110">
    <property type="entry name" value="RESPONSE_REGULATORY"/>
    <property type="match status" value="1"/>
</dbReference>
<feature type="domain" description="Histidine kinase" evidence="5">
    <location>
        <begin position="1"/>
        <end position="43"/>
    </location>
</feature>
<dbReference type="GO" id="GO:0009927">
    <property type="term" value="F:histidine phosphotransfer kinase activity"/>
    <property type="evidence" value="ECO:0007669"/>
    <property type="project" value="TreeGrafter"/>
</dbReference>
<dbReference type="PRINTS" id="PR00344">
    <property type="entry name" value="BCTRLSENSOR"/>
</dbReference>
<feature type="domain" description="Response regulatory" evidence="6">
    <location>
        <begin position="62"/>
        <end position="178"/>
    </location>
</feature>
<keyword evidence="4" id="KW-0418">Kinase</keyword>
<evidence type="ECO:0000259" key="6">
    <source>
        <dbReference type="PROSITE" id="PS50110"/>
    </source>
</evidence>
<comment type="caution">
    <text evidence="7">The sequence shown here is derived from an EMBL/GenBank/DDBJ whole genome shotgun (WGS) entry which is preliminary data.</text>
</comment>
<dbReference type="PANTHER" id="PTHR43047">
    <property type="entry name" value="TWO-COMPONENT HISTIDINE PROTEIN KINASE"/>
    <property type="match status" value="1"/>
</dbReference>
<dbReference type="SUPFAM" id="SSF52172">
    <property type="entry name" value="CheY-like"/>
    <property type="match status" value="1"/>
</dbReference>
<dbReference type="GO" id="GO:0005886">
    <property type="term" value="C:plasma membrane"/>
    <property type="evidence" value="ECO:0007669"/>
    <property type="project" value="TreeGrafter"/>
</dbReference>
<protein>
    <recommendedName>
        <fullName evidence="2">histidine kinase</fullName>
        <ecNumber evidence="2">2.7.13.3</ecNumber>
    </recommendedName>
</protein>
<dbReference type="AlphaFoldDB" id="X1RP95"/>
<dbReference type="Pfam" id="PF02518">
    <property type="entry name" value="HATPase_c"/>
    <property type="match status" value="1"/>
</dbReference>
<dbReference type="Pfam" id="PF00072">
    <property type="entry name" value="Response_reg"/>
    <property type="match status" value="1"/>
</dbReference>
<dbReference type="GO" id="GO:0000155">
    <property type="term" value="F:phosphorelay sensor kinase activity"/>
    <property type="evidence" value="ECO:0007669"/>
    <property type="project" value="TreeGrafter"/>
</dbReference>
<reference evidence="7" key="1">
    <citation type="journal article" date="2014" name="Front. Microbiol.">
        <title>High frequency of phylogenetically diverse reductive dehalogenase-homologous genes in deep subseafloor sedimentary metagenomes.</title>
        <authorList>
            <person name="Kawai M."/>
            <person name="Futagami T."/>
            <person name="Toyoda A."/>
            <person name="Takaki Y."/>
            <person name="Nishi S."/>
            <person name="Hori S."/>
            <person name="Arai W."/>
            <person name="Tsubouchi T."/>
            <person name="Morono Y."/>
            <person name="Uchiyama I."/>
            <person name="Ito T."/>
            <person name="Fujiyama A."/>
            <person name="Inagaki F."/>
            <person name="Takami H."/>
        </authorList>
    </citation>
    <scope>NUCLEOTIDE SEQUENCE</scope>
    <source>
        <strain evidence="7">Expedition CK06-06</strain>
    </source>
</reference>
<evidence type="ECO:0000256" key="1">
    <source>
        <dbReference type="ARBA" id="ARBA00000085"/>
    </source>
</evidence>
<dbReference type="InterPro" id="IPR036890">
    <property type="entry name" value="HATPase_C_sf"/>
</dbReference>
<evidence type="ECO:0000313" key="7">
    <source>
        <dbReference type="EMBL" id="GAI82552.1"/>
    </source>
</evidence>
<comment type="catalytic activity">
    <reaction evidence="1">
        <text>ATP + protein L-histidine = ADP + protein N-phospho-L-histidine.</text>
        <dbReference type="EC" id="2.7.13.3"/>
    </reaction>
</comment>
<dbReference type="PROSITE" id="PS50109">
    <property type="entry name" value="HIS_KIN"/>
    <property type="match status" value="1"/>
</dbReference>
<sequence length="186" mass="20761">IGEGTGLGLAVVHGIVVNHGGDITVQSEPKKGSTFRVYLPAVDIDTQQEVKANHVIPKGNERVLFVDDEEEITSMGKQMLERFGYKITAKTSSIEALDLFQAYPDNFDVVITDQTMPNLTGDRLAREIKKIRADIPIILITGFSDKITPENYEKFGICEFVMKPLVAHELGNAIRKALYEKENFYT</sequence>
<keyword evidence="3" id="KW-0808">Transferase</keyword>
<dbReference type="Gene3D" id="3.40.50.2300">
    <property type="match status" value="1"/>
</dbReference>
<evidence type="ECO:0000259" key="5">
    <source>
        <dbReference type="PROSITE" id="PS50109"/>
    </source>
</evidence>
<dbReference type="EMBL" id="BARW01015004">
    <property type="protein sequence ID" value="GAI82552.1"/>
    <property type="molecule type" value="Genomic_DNA"/>
</dbReference>
<proteinExistence type="predicted"/>
<dbReference type="InterPro" id="IPR004358">
    <property type="entry name" value="Sig_transdc_His_kin-like_C"/>
</dbReference>
<dbReference type="InterPro" id="IPR001789">
    <property type="entry name" value="Sig_transdc_resp-reg_receiver"/>
</dbReference>
<dbReference type="EC" id="2.7.13.3" evidence="2"/>
<name>X1RP95_9ZZZZ</name>
<evidence type="ECO:0000256" key="4">
    <source>
        <dbReference type="ARBA" id="ARBA00022777"/>
    </source>
</evidence>
<dbReference type="SMART" id="SM00448">
    <property type="entry name" value="REC"/>
    <property type="match status" value="1"/>
</dbReference>
<dbReference type="InterPro" id="IPR011006">
    <property type="entry name" value="CheY-like_superfamily"/>
</dbReference>
<dbReference type="CDD" id="cd00156">
    <property type="entry name" value="REC"/>
    <property type="match status" value="1"/>
</dbReference>
<gene>
    <name evidence="7" type="ORF">S12H4_26445</name>
</gene>
<feature type="non-terminal residue" evidence="7">
    <location>
        <position position="1"/>
    </location>
</feature>
<dbReference type="SUPFAM" id="SSF55874">
    <property type="entry name" value="ATPase domain of HSP90 chaperone/DNA topoisomerase II/histidine kinase"/>
    <property type="match status" value="1"/>
</dbReference>
<dbReference type="PANTHER" id="PTHR43047:SF72">
    <property type="entry name" value="OSMOSENSING HISTIDINE PROTEIN KINASE SLN1"/>
    <property type="match status" value="1"/>
</dbReference>
<evidence type="ECO:0000256" key="2">
    <source>
        <dbReference type="ARBA" id="ARBA00012438"/>
    </source>
</evidence>
<accession>X1RP95</accession>
<evidence type="ECO:0000256" key="3">
    <source>
        <dbReference type="ARBA" id="ARBA00022679"/>
    </source>
</evidence>